<dbReference type="Proteomes" id="UP000256388">
    <property type="component" value="Unassembled WGS sequence"/>
</dbReference>
<feature type="signal peptide" evidence="1">
    <location>
        <begin position="1"/>
        <end position="26"/>
    </location>
</feature>
<evidence type="ECO:0000313" key="2">
    <source>
        <dbReference type="EMBL" id="REG10277.1"/>
    </source>
</evidence>
<keyword evidence="3" id="KW-1185">Reference proteome</keyword>
<dbReference type="EMBL" id="QUMS01000001">
    <property type="protein sequence ID" value="REG10277.1"/>
    <property type="molecule type" value="Genomic_DNA"/>
</dbReference>
<proteinExistence type="predicted"/>
<evidence type="ECO:0008006" key="4">
    <source>
        <dbReference type="Google" id="ProtNLM"/>
    </source>
</evidence>
<keyword evidence="1" id="KW-0732">Signal</keyword>
<dbReference type="PROSITE" id="PS51257">
    <property type="entry name" value="PROKAR_LIPOPROTEIN"/>
    <property type="match status" value="1"/>
</dbReference>
<sequence length="137" mass="14958">MKNKRNTILGVSLVLMVIVVACGFSASTANIKDAYTAREVNGEAEATTVFAPDEVFYCMVTVANAPDDTVTKASWYAVDVPGVDANYLIDETEITGGGEITFDLSNDQYWPDGKYRVEIYLDGELDTTLEFSVDSTM</sequence>
<accession>A0A347ZV06</accession>
<gene>
    <name evidence="2" type="ORF">DFR64_0131</name>
</gene>
<evidence type="ECO:0000313" key="3">
    <source>
        <dbReference type="Proteomes" id="UP000256388"/>
    </source>
</evidence>
<dbReference type="AlphaFoldDB" id="A0A347ZV06"/>
<name>A0A347ZV06_9CHLR</name>
<dbReference type="RefSeq" id="WP_116223469.1">
    <property type="nucleotide sequence ID" value="NZ_AP018437.1"/>
</dbReference>
<protein>
    <recommendedName>
        <fullName evidence="4">Ig-like domain-containing protein</fullName>
    </recommendedName>
</protein>
<dbReference type="OrthoDB" id="164446at2"/>
<feature type="chain" id="PRO_5030063653" description="Ig-like domain-containing protein" evidence="1">
    <location>
        <begin position="27"/>
        <end position="137"/>
    </location>
</feature>
<evidence type="ECO:0000256" key="1">
    <source>
        <dbReference type="SAM" id="SignalP"/>
    </source>
</evidence>
<reference evidence="2 3" key="1">
    <citation type="submission" date="2018-08" db="EMBL/GenBank/DDBJ databases">
        <title>Genomic Encyclopedia of Type Strains, Phase IV (KMG-IV): sequencing the most valuable type-strain genomes for metagenomic binning, comparative biology and taxonomic classification.</title>
        <authorList>
            <person name="Goeker M."/>
        </authorList>
    </citation>
    <scope>NUCLEOTIDE SEQUENCE [LARGE SCALE GENOMIC DNA]</scope>
    <source>
        <strain evidence="2 3">DSM 23923</strain>
    </source>
</reference>
<organism evidence="2 3">
    <name type="scientific">Pelolinea submarina</name>
    <dbReference type="NCBI Taxonomy" id="913107"/>
    <lineage>
        <taxon>Bacteria</taxon>
        <taxon>Bacillati</taxon>
        <taxon>Chloroflexota</taxon>
        <taxon>Anaerolineae</taxon>
        <taxon>Anaerolineales</taxon>
        <taxon>Anaerolineaceae</taxon>
        <taxon>Pelolinea</taxon>
    </lineage>
</organism>
<comment type="caution">
    <text evidence="2">The sequence shown here is derived from an EMBL/GenBank/DDBJ whole genome shotgun (WGS) entry which is preliminary data.</text>
</comment>